<dbReference type="InterPro" id="IPR018771">
    <property type="entry name" value="PocR_dom"/>
</dbReference>
<organism evidence="5 6">
    <name type="scientific">Thalassobacterium maritimum</name>
    <dbReference type="NCBI Taxonomy" id="3041265"/>
    <lineage>
        <taxon>Bacteria</taxon>
        <taxon>Pseudomonadati</taxon>
        <taxon>Verrucomicrobiota</taxon>
        <taxon>Opitutia</taxon>
        <taxon>Puniceicoccales</taxon>
        <taxon>Coraliomargaritaceae</taxon>
        <taxon>Thalassobacterium</taxon>
    </lineage>
</organism>
<dbReference type="Pfam" id="PF12833">
    <property type="entry name" value="HTH_18"/>
    <property type="match status" value="1"/>
</dbReference>
<dbReference type="PANTHER" id="PTHR43280">
    <property type="entry name" value="ARAC-FAMILY TRANSCRIPTIONAL REGULATOR"/>
    <property type="match status" value="1"/>
</dbReference>
<name>A0ABU1AUW0_9BACT</name>
<reference evidence="5 6" key="1">
    <citation type="submission" date="2023-04" db="EMBL/GenBank/DDBJ databases">
        <title>A novel bacteria isolated from coastal sediment.</title>
        <authorList>
            <person name="Liu X.-J."/>
            <person name="Du Z.-J."/>
        </authorList>
    </citation>
    <scope>NUCLEOTIDE SEQUENCE [LARGE SCALE GENOMIC DNA]</scope>
    <source>
        <strain evidence="5 6">SDUM461003</strain>
    </source>
</reference>
<dbReference type="SMART" id="SM00342">
    <property type="entry name" value="HTH_ARAC"/>
    <property type="match status" value="1"/>
</dbReference>
<dbReference type="InterPro" id="IPR009057">
    <property type="entry name" value="Homeodomain-like_sf"/>
</dbReference>
<protein>
    <submittedName>
        <fullName evidence="5">Helix-turn-helix domain-containing protein</fullName>
    </submittedName>
</protein>
<sequence length="269" mass="29630">MAELSLADLIEQVESLSGLQLCLKVFDDNAAKQSALAEVPLAKRQHFTPFCQQVKIAHDTRCVQCDLGVVTRKALEYTIPFFHVCHAGAMELIIPLVDAGRLLGIAYLGQFRSGQAGAKTLPEFSESRMDALAAMGLCLQAYLLAGIGPAAETHCGEDARREQLLRLIQSQCHQNLSLESVARHLGVSVSRAGHLVKELTGRSFMELKQQMRLDAARQMLLETRLSVESIAAHVGYEDVRYFYRVFTTATGVPPGQWRSQHVARKGLNA</sequence>
<evidence type="ECO:0000256" key="2">
    <source>
        <dbReference type="ARBA" id="ARBA00023125"/>
    </source>
</evidence>
<keyword evidence="3" id="KW-0804">Transcription</keyword>
<dbReference type="InterPro" id="IPR018062">
    <property type="entry name" value="HTH_AraC-typ_CS"/>
</dbReference>
<keyword evidence="1" id="KW-0805">Transcription regulation</keyword>
<evidence type="ECO:0000259" key="4">
    <source>
        <dbReference type="PROSITE" id="PS01124"/>
    </source>
</evidence>
<dbReference type="PANTHER" id="PTHR43280:SF2">
    <property type="entry name" value="HTH-TYPE TRANSCRIPTIONAL REGULATOR EXSA"/>
    <property type="match status" value="1"/>
</dbReference>
<evidence type="ECO:0000313" key="5">
    <source>
        <dbReference type="EMBL" id="MDQ8207927.1"/>
    </source>
</evidence>
<dbReference type="Proteomes" id="UP001225316">
    <property type="component" value="Unassembled WGS sequence"/>
</dbReference>
<dbReference type="PROSITE" id="PS00041">
    <property type="entry name" value="HTH_ARAC_FAMILY_1"/>
    <property type="match status" value="1"/>
</dbReference>
<dbReference type="Gene3D" id="1.10.10.60">
    <property type="entry name" value="Homeodomain-like"/>
    <property type="match status" value="1"/>
</dbReference>
<dbReference type="Pfam" id="PF10114">
    <property type="entry name" value="PocR"/>
    <property type="match status" value="1"/>
</dbReference>
<keyword evidence="2" id="KW-0238">DNA-binding</keyword>
<dbReference type="EMBL" id="JARXHW010000021">
    <property type="protein sequence ID" value="MDQ8207927.1"/>
    <property type="molecule type" value="Genomic_DNA"/>
</dbReference>
<keyword evidence="6" id="KW-1185">Reference proteome</keyword>
<accession>A0ABU1AUW0</accession>
<proteinExistence type="predicted"/>
<gene>
    <name evidence="5" type="ORF">QEH52_10420</name>
</gene>
<feature type="domain" description="HTH araC/xylS-type" evidence="4">
    <location>
        <begin position="162"/>
        <end position="260"/>
    </location>
</feature>
<comment type="caution">
    <text evidence="5">The sequence shown here is derived from an EMBL/GenBank/DDBJ whole genome shotgun (WGS) entry which is preliminary data.</text>
</comment>
<evidence type="ECO:0000256" key="1">
    <source>
        <dbReference type="ARBA" id="ARBA00023015"/>
    </source>
</evidence>
<dbReference type="SUPFAM" id="SSF46689">
    <property type="entry name" value="Homeodomain-like"/>
    <property type="match status" value="1"/>
</dbReference>
<evidence type="ECO:0000256" key="3">
    <source>
        <dbReference type="ARBA" id="ARBA00023163"/>
    </source>
</evidence>
<dbReference type="InterPro" id="IPR018060">
    <property type="entry name" value="HTH_AraC"/>
</dbReference>
<dbReference type="PROSITE" id="PS01124">
    <property type="entry name" value="HTH_ARAC_FAMILY_2"/>
    <property type="match status" value="1"/>
</dbReference>
<evidence type="ECO:0000313" key="6">
    <source>
        <dbReference type="Proteomes" id="UP001225316"/>
    </source>
</evidence>